<dbReference type="PANTHER" id="PTHR33121:SF79">
    <property type="entry name" value="CYCLIC DI-GMP PHOSPHODIESTERASE PDED-RELATED"/>
    <property type="match status" value="1"/>
</dbReference>
<dbReference type="Proteomes" id="UP000461880">
    <property type="component" value="Unassembled WGS sequence"/>
</dbReference>
<dbReference type="GO" id="GO:0071111">
    <property type="term" value="F:cyclic-guanylate-specific phosphodiesterase activity"/>
    <property type="evidence" value="ECO:0007669"/>
    <property type="project" value="InterPro"/>
</dbReference>
<dbReference type="InterPro" id="IPR001633">
    <property type="entry name" value="EAL_dom"/>
</dbReference>
<evidence type="ECO:0000259" key="2">
    <source>
        <dbReference type="PROSITE" id="PS50883"/>
    </source>
</evidence>
<dbReference type="Pfam" id="PF00563">
    <property type="entry name" value="EAL"/>
    <property type="match status" value="1"/>
</dbReference>
<dbReference type="AlphaFoldDB" id="A0A7X2TGS5"/>
<evidence type="ECO:0000256" key="1">
    <source>
        <dbReference type="SAM" id="Phobius"/>
    </source>
</evidence>
<dbReference type="Gene3D" id="3.30.70.270">
    <property type="match status" value="1"/>
</dbReference>
<accession>A0A7X2TGS5</accession>
<dbReference type="InterPro" id="IPR043128">
    <property type="entry name" value="Rev_trsase/Diguanyl_cyclase"/>
</dbReference>
<feature type="transmembrane region" description="Helical" evidence="1">
    <location>
        <begin position="6"/>
        <end position="28"/>
    </location>
</feature>
<dbReference type="InterPro" id="IPR035919">
    <property type="entry name" value="EAL_sf"/>
</dbReference>
<dbReference type="CDD" id="cd01948">
    <property type="entry name" value="EAL"/>
    <property type="match status" value="1"/>
</dbReference>
<gene>
    <name evidence="3" type="ORF">FYJ51_07705</name>
</gene>
<evidence type="ECO:0000313" key="4">
    <source>
        <dbReference type="Proteomes" id="UP000461880"/>
    </source>
</evidence>
<feature type="transmembrane region" description="Helical" evidence="1">
    <location>
        <begin position="69"/>
        <end position="93"/>
    </location>
</feature>
<dbReference type="PROSITE" id="PS50883">
    <property type="entry name" value="EAL"/>
    <property type="match status" value="1"/>
</dbReference>
<dbReference type="Gene3D" id="3.20.20.450">
    <property type="entry name" value="EAL domain"/>
    <property type="match status" value="1"/>
</dbReference>
<keyword evidence="4" id="KW-1185">Reference proteome</keyword>
<dbReference type="EMBL" id="VUMN01000016">
    <property type="protein sequence ID" value="MSS58791.1"/>
    <property type="molecule type" value="Genomic_DNA"/>
</dbReference>
<feature type="transmembrane region" description="Helical" evidence="1">
    <location>
        <begin position="105"/>
        <end position="125"/>
    </location>
</feature>
<reference evidence="3 4" key="1">
    <citation type="submission" date="2019-08" db="EMBL/GenBank/DDBJ databases">
        <title>In-depth cultivation of the pig gut microbiome towards novel bacterial diversity and tailored functional studies.</title>
        <authorList>
            <person name="Wylensek D."/>
            <person name="Hitch T.C.A."/>
            <person name="Clavel T."/>
        </authorList>
    </citation>
    <scope>NUCLEOTIDE SEQUENCE [LARGE SCALE GENOMIC DNA]</scope>
    <source>
        <strain evidence="3 4">Oil+RF-744-GAM-WT-6</strain>
    </source>
</reference>
<dbReference type="InterPro" id="IPR050706">
    <property type="entry name" value="Cyclic-di-GMP_PDE-like"/>
</dbReference>
<protein>
    <submittedName>
        <fullName evidence="3">EAL domain-containing protein</fullName>
    </submittedName>
</protein>
<comment type="caution">
    <text evidence="3">The sequence shown here is derived from an EMBL/GenBank/DDBJ whole genome shotgun (WGS) entry which is preliminary data.</text>
</comment>
<feature type="domain" description="EAL" evidence="2">
    <location>
        <begin position="388"/>
        <end position="639"/>
    </location>
</feature>
<sequence>MEGYFMWQFNYTLPTLILQVYIGILFFYRRRLPTLLSRAYSALLYSNLLTLILDYFSCLMDNHWAEYPAGLLTVVNLLFFLSFIARIFLFYRFTLVLMKQWDRMSLFCILSYLLPMMAMMILVITSPLNGLIFSIGDHGYESGPLYYLINAEIFYCCIMMEVSLMKGKHTAPDIRRTAAHMFVAALIAGGMIRVLFPSVLVMDMFSMFADAVILSEYLNPESITDMSTNLFNLRGWRKTLEDIYLRSGKKQFRIVGFVIRDFNGLRDMYGDQQMEEGTRMIGQYLLQNFPKMSSFYVEDGRFILMTDQLVEEEAILEDLRMRFRQHWRCDHADLILQIGMICLSRSCSFQDQETATGFLRYAFRLAAVPSERRVISADSKLLAKYQRTIYVRKCLNQAIAENKVEMYVQPIVTAKDGTPEGSEALARIRDEDGRVIRPDEFIPVAESNGMIEELGEQMFRKACAFMASEAVRSSSLCWINVNLSPLQCMDASLAERYLNIYRTYDLKPGSVSLEVTEQSLKDSSVLHKQIVLLQQAGIPFILDDFGSMSSNLERLKDNPFMCVKLDKDMVWSYMKKPDFIMPHIIDACHEMEILVTAEGIEDQKTAEVFRKLGCDFFQGFLYAQPLPEEEFLKKIIADKEAGRTQES</sequence>
<feature type="transmembrane region" description="Helical" evidence="1">
    <location>
        <begin position="145"/>
        <end position="165"/>
    </location>
</feature>
<dbReference type="SUPFAM" id="SSF141868">
    <property type="entry name" value="EAL domain-like"/>
    <property type="match status" value="1"/>
</dbReference>
<organism evidence="3 4">
    <name type="scientific">Stecheria intestinalis</name>
    <dbReference type="NCBI Taxonomy" id="2606630"/>
    <lineage>
        <taxon>Bacteria</taxon>
        <taxon>Bacillati</taxon>
        <taxon>Bacillota</taxon>
        <taxon>Erysipelotrichia</taxon>
        <taxon>Erysipelotrichales</taxon>
        <taxon>Erysipelotrichaceae</taxon>
        <taxon>Stecheria</taxon>
    </lineage>
</organism>
<name>A0A7X2TGS5_9FIRM</name>
<keyword evidence="1" id="KW-0812">Transmembrane</keyword>
<evidence type="ECO:0000313" key="3">
    <source>
        <dbReference type="EMBL" id="MSS58791.1"/>
    </source>
</evidence>
<feature type="transmembrane region" description="Helical" evidence="1">
    <location>
        <begin position="177"/>
        <end position="196"/>
    </location>
</feature>
<keyword evidence="1" id="KW-0472">Membrane</keyword>
<keyword evidence="1" id="KW-1133">Transmembrane helix</keyword>
<proteinExistence type="predicted"/>
<feature type="transmembrane region" description="Helical" evidence="1">
    <location>
        <begin position="40"/>
        <end position="57"/>
    </location>
</feature>
<dbReference type="SMART" id="SM00052">
    <property type="entry name" value="EAL"/>
    <property type="match status" value="1"/>
</dbReference>
<dbReference type="PANTHER" id="PTHR33121">
    <property type="entry name" value="CYCLIC DI-GMP PHOSPHODIESTERASE PDEF"/>
    <property type="match status" value="1"/>
</dbReference>